<protein>
    <submittedName>
        <fullName evidence="1">Uncharacterized protein</fullName>
    </submittedName>
</protein>
<comment type="caution">
    <text evidence="1">The sequence shown here is derived from an EMBL/GenBank/DDBJ whole genome shotgun (WGS) entry which is preliminary data.</text>
</comment>
<organism evidence="1 2">
    <name type="scientific">Bradyrhizobium zhengyangense</name>
    <dbReference type="NCBI Taxonomy" id="2911009"/>
    <lineage>
        <taxon>Bacteria</taxon>
        <taxon>Pseudomonadati</taxon>
        <taxon>Pseudomonadota</taxon>
        <taxon>Alphaproteobacteria</taxon>
        <taxon>Hyphomicrobiales</taxon>
        <taxon>Nitrobacteraceae</taxon>
        <taxon>Bradyrhizobium</taxon>
    </lineage>
</organism>
<proteinExistence type="predicted"/>
<sequence length="134" mass="14291">MRKKTVATAKARAKAGNPSADNDNVISALAITRPLTLGERVALAAASLAIQRLPSVLQQASDAYDMQEMLINPSSCSRGAYILAKAWSIFNSFCGWGPDAIGDGSNLHPEHRAAFEAFVEEAMTAHARDDLYAA</sequence>
<gene>
    <name evidence="1" type="ORF">L6654_24145</name>
</gene>
<reference evidence="1" key="1">
    <citation type="submission" date="2022-01" db="EMBL/GenBank/DDBJ databases">
        <title>Genome sequnece data of strain Bradyrhizobium sp. nov.</title>
        <authorList>
            <person name="Zhang J."/>
        </authorList>
    </citation>
    <scope>NUCLEOTIDE SEQUENCE</scope>
    <source>
        <strain evidence="1">WYCCWR 13023</strain>
    </source>
</reference>
<evidence type="ECO:0000313" key="1">
    <source>
        <dbReference type="EMBL" id="MCG2629719.1"/>
    </source>
</evidence>
<evidence type="ECO:0000313" key="2">
    <source>
        <dbReference type="Proteomes" id="UP001139054"/>
    </source>
</evidence>
<name>A0A9X1RBG6_9BRAD</name>
<dbReference type="EMBL" id="JAKLTY010000016">
    <property type="protein sequence ID" value="MCG2629719.1"/>
    <property type="molecule type" value="Genomic_DNA"/>
</dbReference>
<accession>A0A9X1RBG6</accession>
<dbReference type="RefSeq" id="WP_237891188.1">
    <property type="nucleotide sequence ID" value="NZ_JAKLTY010000016.1"/>
</dbReference>
<dbReference type="Proteomes" id="UP001139054">
    <property type="component" value="Unassembled WGS sequence"/>
</dbReference>
<dbReference type="AlphaFoldDB" id="A0A9X1RBG6"/>